<feature type="non-terminal residue" evidence="2">
    <location>
        <position position="1"/>
    </location>
</feature>
<dbReference type="AlphaFoldDB" id="A0A0F9JP91"/>
<dbReference type="EMBL" id="LAZR01009618">
    <property type="protein sequence ID" value="KKM71528.1"/>
    <property type="molecule type" value="Genomic_DNA"/>
</dbReference>
<feature type="domain" description="HNH nuclease" evidence="1">
    <location>
        <begin position="59"/>
        <end position="112"/>
    </location>
</feature>
<comment type="caution">
    <text evidence="2">The sequence shown here is derived from an EMBL/GenBank/DDBJ whole genome shotgun (WGS) entry which is preliminary data.</text>
</comment>
<dbReference type="PANTHER" id="PTHR33877">
    <property type="entry name" value="SLL1193 PROTEIN"/>
    <property type="match status" value="1"/>
</dbReference>
<dbReference type="SMART" id="SM00507">
    <property type="entry name" value="HNHc"/>
    <property type="match status" value="1"/>
</dbReference>
<reference evidence="2" key="1">
    <citation type="journal article" date="2015" name="Nature">
        <title>Complex archaea that bridge the gap between prokaryotes and eukaryotes.</title>
        <authorList>
            <person name="Spang A."/>
            <person name="Saw J.H."/>
            <person name="Jorgensen S.L."/>
            <person name="Zaremba-Niedzwiedzka K."/>
            <person name="Martijn J."/>
            <person name="Lind A.E."/>
            <person name="van Eijk R."/>
            <person name="Schleper C."/>
            <person name="Guy L."/>
            <person name="Ettema T.J."/>
        </authorList>
    </citation>
    <scope>NUCLEOTIDE SEQUENCE</scope>
</reference>
<dbReference type="InterPro" id="IPR052892">
    <property type="entry name" value="NA-targeting_endonuclease"/>
</dbReference>
<dbReference type="GO" id="GO:0003676">
    <property type="term" value="F:nucleic acid binding"/>
    <property type="evidence" value="ECO:0007669"/>
    <property type="project" value="InterPro"/>
</dbReference>
<evidence type="ECO:0000259" key="1">
    <source>
        <dbReference type="SMART" id="SM00507"/>
    </source>
</evidence>
<dbReference type="Pfam" id="PF01844">
    <property type="entry name" value="HNH"/>
    <property type="match status" value="1"/>
</dbReference>
<organism evidence="2">
    <name type="scientific">marine sediment metagenome</name>
    <dbReference type="NCBI Taxonomy" id="412755"/>
    <lineage>
        <taxon>unclassified sequences</taxon>
        <taxon>metagenomes</taxon>
        <taxon>ecological metagenomes</taxon>
    </lineage>
</organism>
<dbReference type="CDD" id="cd00085">
    <property type="entry name" value="HNHc"/>
    <property type="match status" value="1"/>
</dbReference>
<dbReference type="InterPro" id="IPR002711">
    <property type="entry name" value="HNH"/>
</dbReference>
<evidence type="ECO:0000313" key="2">
    <source>
        <dbReference type="EMBL" id="KKM71528.1"/>
    </source>
</evidence>
<name>A0A0F9JP91_9ZZZZ</name>
<accession>A0A0F9JP91</accession>
<dbReference type="GO" id="GO:0008270">
    <property type="term" value="F:zinc ion binding"/>
    <property type="evidence" value="ECO:0007669"/>
    <property type="project" value="InterPro"/>
</dbReference>
<sequence>DHLFWKGGISLGDNRKEYDRKKAKLWHEANPEKRRMIRLAYKVNKKAGGKLTIKTLQLVYEDNVKQYGVLSCSYCGIPLQFKESEIDHVYPLSKGGTNAYINLTIACLPCNRKKSDKEVWAWQKN</sequence>
<gene>
    <name evidence="2" type="ORF">LCGC14_1429650</name>
</gene>
<proteinExistence type="predicted"/>
<protein>
    <recommendedName>
        <fullName evidence="1">HNH nuclease domain-containing protein</fullName>
    </recommendedName>
</protein>
<dbReference type="GO" id="GO:0004519">
    <property type="term" value="F:endonuclease activity"/>
    <property type="evidence" value="ECO:0007669"/>
    <property type="project" value="InterPro"/>
</dbReference>
<dbReference type="PANTHER" id="PTHR33877:SF2">
    <property type="entry name" value="OS07G0170200 PROTEIN"/>
    <property type="match status" value="1"/>
</dbReference>
<dbReference type="InterPro" id="IPR003615">
    <property type="entry name" value="HNH_nuc"/>
</dbReference>
<dbReference type="Gene3D" id="1.10.30.50">
    <property type="match status" value="1"/>
</dbReference>